<comment type="subcellular location">
    <subcellularLocation>
        <location evidence="2 13">Cytoplasm</location>
    </subcellularLocation>
</comment>
<dbReference type="CDD" id="cd06223">
    <property type="entry name" value="PRTases_typeI"/>
    <property type="match status" value="1"/>
</dbReference>
<evidence type="ECO:0000256" key="6">
    <source>
        <dbReference type="ARBA" id="ARBA00022490"/>
    </source>
</evidence>
<dbReference type="GO" id="GO:0032263">
    <property type="term" value="P:GMP salvage"/>
    <property type="evidence" value="ECO:0007669"/>
    <property type="project" value="TreeGrafter"/>
</dbReference>
<evidence type="ECO:0000256" key="4">
    <source>
        <dbReference type="ARBA" id="ARBA00008391"/>
    </source>
</evidence>
<dbReference type="GO" id="GO:0000166">
    <property type="term" value="F:nucleotide binding"/>
    <property type="evidence" value="ECO:0007669"/>
    <property type="project" value="UniProtKB-KW"/>
</dbReference>
<comment type="caution">
    <text evidence="15">The sequence shown here is derived from an EMBL/GenBank/DDBJ whole genome shotgun (WGS) entry which is preliminary data.</text>
</comment>
<dbReference type="GO" id="GO:0046100">
    <property type="term" value="P:hypoxanthine metabolic process"/>
    <property type="evidence" value="ECO:0007669"/>
    <property type="project" value="TreeGrafter"/>
</dbReference>
<evidence type="ECO:0000259" key="14">
    <source>
        <dbReference type="Pfam" id="PF00156"/>
    </source>
</evidence>
<accession>A0AAV5TGL7</accession>
<dbReference type="Proteomes" id="UP001432027">
    <property type="component" value="Unassembled WGS sequence"/>
</dbReference>
<evidence type="ECO:0000256" key="12">
    <source>
        <dbReference type="ARBA" id="ARBA00022842"/>
    </source>
</evidence>
<dbReference type="Gene3D" id="3.40.50.2020">
    <property type="match status" value="1"/>
</dbReference>
<dbReference type="PANTHER" id="PTHR43340:SF1">
    <property type="entry name" value="HYPOXANTHINE PHOSPHORIBOSYLTRANSFERASE"/>
    <property type="match status" value="1"/>
</dbReference>
<keyword evidence="7 13" id="KW-0328">Glycosyltransferase</keyword>
<dbReference type="GO" id="GO:0032264">
    <property type="term" value="P:IMP salvage"/>
    <property type="evidence" value="ECO:0007669"/>
    <property type="project" value="TreeGrafter"/>
</dbReference>
<gene>
    <name evidence="15" type="ORF">PENTCL1PPCAC_15295</name>
</gene>
<dbReference type="PANTHER" id="PTHR43340">
    <property type="entry name" value="HYPOXANTHINE-GUANINE PHOSPHORIBOSYLTRANSFERASE"/>
    <property type="match status" value="1"/>
</dbReference>
<keyword evidence="16" id="KW-1185">Reference proteome</keyword>
<keyword evidence="8 13" id="KW-0808">Transferase</keyword>
<comment type="catalytic activity">
    <reaction evidence="13">
        <text>IMP + diphosphate = hypoxanthine + 5-phospho-alpha-D-ribose 1-diphosphate</text>
        <dbReference type="Rhea" id="RHEA:17973"/>
        <dbReference type="ChEBI" id="CHEBI:17368"/>
        <dbReference type="ChEBI" id="CHEBI:33019"/>
        <dbReference type="ChEBI" id="CHEBI:58017"/>
        <dbReference type="ChEBI" id="CHEBI:58053"/>
        <dbReference type="EC" id="2.4.2.8"/>
    </reaction>
</comment>
<keyword evidence="11 13" id="KW-0547">Nucleotide-binding</keyword>
<evidence type="ECO:0000256" key="11">
    <source>
        <dbReference type="ARBA" id="ARBA00022741"/>
    </source>
</evidence>
<comment type="pathway">
    <text evidence="3 13">Purine metabolism; IMP biosynthesis via salvage pathway; IMP from hypoxanthine: step 1/1.</text>
</comment>
<dbReference type="SUPFAM" id="SSF53271">
    <property type="entry name" value="PRTase-like"/>
    <property type="match status" value="1"/>
</dbReference>
<evidence type="ECO:0000256" key="8">
    <source>
        <dbReference type="ARBA" id="ARBA00022679"/>
    </source>
</evidence>
<sequence>SLQMPPEAFDIPRSYMGDLAGVVIPEGMIKDRVRRLAYDIHSTIGNEPLALLCVLKGSYKFFTALVDELAMARFDCPHPMTVEFIRCKSYENTQSTGTVEIIGMSNLAELKGQNVLVVDEVVETGRTIARLLHTLYELGAKKCWTALLTSKRVVRSVDAAEDFVAFSFPDKYIVGYGLDFNNRFRDLRHICYMSKSCVEKYQNAE</sequence>
<name>A0AAV5TGL7_9BILA</name>
<keyword evidence="6 13" id="KW-0963">Cytoplasm</keyword>
<evidence type="ECO:0000256" key="7">
    <source>
        <dbReference type="ARBA" id="ARBA00022676"/>
    </source>
</evidence>
<evidence type="ECO:0000256" key="5">
    <source>
        <dbReference type="ARBA" id="ARBA00011895"/>
    </source>
</evidence>
<protein>
    <recommendedName>
        <fullName evidence="5 13">Hypoxanthine phosphoribosyltransferase</fullName>
        <ecNumber evidence="5 13">2.4.2.8</ecNumber>
    </recommendedName>
</protein>
<dbReference type="InterPro" id="IPR005904">
    <property type="entry name" value="Hxn_phspho_trans"/>
</dbReference>
<keyword evidence="12 13" id="KW-0460">Magnesium</keyword>
<dbReference type="InterPro" id="IPR029057">
    <property type="entry name" value="PRTase-like"/>
</dbReference>
<dbReference type="GO" id="GO:0006178">
    <property type="term" value="P:guanine salvage"/>
    <property type="evidence" value="ECO:0007669"/>
    <property type="project" value="TreeGrafter"/>
</dbReference>
<keyword evidence="9 13" id="KW-0479">Metal-binding</keyword>
<dbReference type="EC" id="2.4.2.8" evidence="5 13"/>
<proteinExistence type="inferred from homology"/>
<evidence type="ECO:0000256" key="13">
    <source>
        <dbReference type="RuleBase" id="RU364099"/>
    </source>
</evidence>
<evidence type="ECO:0000256" key="2">
    <source>
        <dbReference type="ARBA" id="ARBA00004496"/>
    </source>
</evidence>
<feature type="non-terminal residue" evidence="15">
    <location>
        <position position="1"/>
    </location>
</feature>
<dbReference type="InterPro" id="IPR000836">
    <property type="entry name" value="PRTase_dom"/>
</dbReference>
<evidence type="ECO:0000256" key="9">
    <source>
        <dbReference type="ARBA" id="ARBA00022723"/>
    </source>
</evidence>
<dbReference type="GO" id="GO:0000287">
    <property type="term" value="F:magnesium ion binding"/>
    <property type="evidence" value="ECO:0007669"/>
    <property type="project" value="TreeGrafter"/>
</dbReference>
<comment type="similarity">
    <text evidence="4 13">Belongs to the purine/pyrimidine phosphoribosyltransferase family.</text>
</comment>
<evidence type="ECO:0000256" key="10">
    <source>
        <dbReference type="ARBA" id="ARBA00022726"/>
    </source>
</evidence>
<dbReference type="GO" id="GO:0005829">
    <property type="term" value="C:cytosol"/>
    <property type="evidence" value="ECO:0007669"/>
    <property type="project" value="TreeGrafter"/>
</dbReference>
<evidence type="ECO:0000313" key="16">
    <source>
        <dbReference type="Proteomes" id="UP001432027"/>
    </source>
</evidence>
<dbReference type="Pfam" id="PF00156">
    <property type="entry name" value="Pribosyltran"/>
    <property type="match status" value="1"/>
</dbReference>
<keyword evidence="10 13" id="KW-0660">Purine salvage</keyword>
<dbReference type="AlphaFoldDB" id="A0AAV5TGL7"/>
<evidence type="ECO:0000256" key="3">
    <source>
        <dbReference type="ARBA" id="ARBA00004669"/>
    </source>
</evidence>
<dbReference type="FunFam" id="3.40.50.2020:FF:000053">
    <property type="entry name" value="Hypoxanthine phosphoribosyltransferase"/>
    <property type="match status" value="1"/>
</dbReference>
<evidence type="ECO:0000256" key="1">
    <source>
        <dbReference type="ARBA" id="ARBA00001946"/>
    </source>
</evidence>
<dbReference type="NCBIfam" id="TIGR01203">
    <property type="entry name" value="HGPRTase"/>
    <property type="match status" value="1"/>
</dbReference>
<evidence type="ECO:0000313" key="15">
    <source>
        <dbReference type="EMBL" id="GMS93120.1"/>
    </source>
</evidence>
<dbReference type="InterPro" id="IPR050408">
    <property type="entry name" value="HGPRT"/>
</dbReference>
<dbReference type="EMBL" id="BTSX01000004">
    <property type="protein sequence ID" value="GMS93120.1"/>
    <property type="molecule type" value="Genomic_DNA"/>
</dbReference>
<reference evidence="15" key="1">
    <citation type="submission" date="2023-10" db="EMBL/GenBank/DDBJ databases">
        <title>Genome assembly of Pristionchus species.</title>
        <authorList>
            <person name="Yoshida K."/>
            <person name="Sommer R.J."/>
        </authorList>
    </citation>
    <scope>NUCLEOTIDE SEQUENCE</scope>
    <source>
        <strain evidence="15">RS0144</strain>
    </source>
</reference>
<organism evidence="15 16">
    <name type="scientific">Pristionchus entomophagus</name>
    <dbReference type="NCBI Taxonomy" id="358040"/>
    <lineage>
        <taxon>Eukaryota</taxon>
        <taxon>Metazoa</taxon>
        <taxon>Ecdysozoa</taxon>
        <taxon>Nematoda</taxon>
        <taxon>Chromadorea</taxon>
        <taxon>Rhabditida</taxon>
        <taxon>Rhabditina</taxon>
        <taxon>Diplogasteromorpha</taxon>
        <taxon>Diplogasteroidea</taxon>
        <taxon>Neodiplogasteridae</taxon>
        <taxon>Pristionchus</taxon>
    </lineage>
</organism>
<dbReference type="GO" id="GO:0006166">
    <property type="term" value="P:purine ribonucleoside salvage"/>
    <property type="evidence" value="ECO:0007669"/>
    <property type="project" value="UniProtKB-KW"/>
</dbReference>
<feature type="domain" description="Phosphoribosyltransferase" evidence="14">
    <location>
        <begin position="29"/>
        <end position="180"/>
    </location>
</feature>
<dbReference type="GO" id="GO:0004422">
    <property type="term" value="F:hypoxanthine phosphoribosyltransferase activity"/>
    <property type="evidence" value="ECO:0007669"/>
    <property type="project" value="InterPro"/>
</dbReference>
<comment type="cofactor">
    <cofactor evidence="1 13">
        <name>Mg(2+)</name>
        <dbReference type="ChEBI" id="CHEBI:18420"/>
    </cofactor>
</comment>